<dbReference type="Proteomes" id="UP001595764">
    <property type="component" value="Unassembled WGS sequence"/>
</dbReference>
<dbReference type="InterPro" id="IPR008792">
    <property type="entry name" value="PQQD"/>
</dbReference>
<dbReference type="RefSeq" id="WP_377872185.1">
    <property type="nucleotide sequence ID" value="NZ_JBHMAY010000037.1"/>
</dbReference>
<dbReference type="NCBIfam" id="NF033530">
    <property type="entry name" value="lasso_PqqD_Strm"/>
    <property type="match status" value="1"/>
</dbReference>
<proteinExistence type="predicted"/>
<protein>
    <submittedName>
        <fullName evidence="1">Lasso peptide biosynthesis PqqD family chaperone</fullName>
    </submittedName>
</protein>
<name>A0ABV7QPM1_9PSEU</name>
<comment type="caution">
    <text evidence="1">The sequence shown here is derived from an EMBL/GenBank/DDBJ whole genome shotgun (WGS) entry which is preliminary data.</text>
</comment>
<dbReference type="InterPro" id="IPR041881">
    <property type="entry name" value="PqqD_sf"/>
</dbReference>
<gene>
    <name evidence="1" type="ORF">ACFORO_29140</name>
</gene>
<reference evidence="2" key="1">
    <citation type="journal article" date="2019" name="Int. J. Syst. Evol. Microbiol.">
        <title>The Global Catalogue of Microorganisms (GCM) 10K type strain sequencing project: providing services to taxonomists for standard genome sequencing and annotation.</title>
        <authorList>
            <consortium name="The Broad Institute Genomics Platform"/>
            <consortium name="The Broad Institute Genome Sequencing Center for Infectious Disease"/>
            <person name="Wu L."/>
            <person name="Ma J."/>
        </authorList>
    </citation>
    <scope>NUCLEOTIDE SEQUENCE [LARGE SCALE GENOMIC DNA]</scope>
    <source>
        <strain evidence="2">CGMCC 4.7682</strain>
    </source>
</reference>
<evidence type="ECO:0000313" key="1">
    <source>
        <dbReference type="EMBL" id="MFC3514265.1"/>
    </source>
</evidence>
<dbReference type="EMBL" id="JBHRWI010000039">
    <property type="protein sequence ID" value="MFC3514265.1"/>
    <property type="molecule type" value="Genomic_DNA"/>
</dbReference>
<evidence type="ECO:0000313" key="2">
    <source>
        <dbReference type="Proteomes" id="UP001595764"/>
    </source>
</evidence>
<accession>A0ABV7QPM1</accession>
<sequence length="84" mass="9032">MSFVLKKHVSLAETEFGAVLLDQRSGRYWEMNPTATLIVRALVAGETPERTAEIVAGKFEVDEDRSLADVASIIGKIAAAGLLS</sequence>
<dbReference type="Pfam" id="PF05402">
    <property type="entry name" value="PqqD"/>
    <property type="match status" value="1"/>
</dbReference>
<keyword evidence="2" id="KW-1185">Reference proteome</keyword>
<organism evidence="1 2">
    <name type="scientific">Amycolatopsis halotolerans</name>
    <dbReference type="NCBI Taxonomy" id="330083"/>
    <lineage>
        <taxon>Bacteria</taxon>
        <taxon>Bacillati</taxon>
        <taxon>Actinomycetota</taxon>
        <taxon>Actinomycetes</taxon>
        <taxon>Pseudonocardiales</taxon>
        <taxon>Pseudonocardiaceae</taxon>
        <taxon>Amycolatopsis</taxon>
    </lineage>
</organism>
<dbReference type="Gene3D" id="1.10.10.1150">
    <property type="entry name" value="Coenzyme PQQ synthesis protein D (PqqD)"/>
    <property type="match status" value="1"/>
</dbReference>